<protein>
    <recommendedName>
        <fullName evidence="2">Aminotransferase DegT</fullName>
    </recommendedName>
</protein>
<dbReference type="PANTHER" id="PTHR30244:SF30">
    <property type="entry name" value="BLR5990 PROTEIN"/>
    <property type="match status" value="1"/>
</dbReference>
<dbReference type="PIRSF" id="PIRSF000390">
    <property type="entry name" value="PLP_StrS"/>
    <property type="match status" value="1"/>
</dbReference>
<name>A0A381Z971_9ZZZZ</name>
<evidence type="ECO:0000313" key="1">
    <source>
        <dbReference type="EMBL" id="SVA85293.1"/>
    </source>
</evidence>
<accession>A0A381Z971</accession>
<organism evidence="1">
    <name type="scientific">marine metagenome</name>
    <dbReference type="NCBI Taxonomy" id="408172"/>
    <lineage>
        <taxon>unclassified sequences</taxon>
        <taxon>metagenomes</taxon>
        <taxon>ecological metagenomes</taxon>
    </lineage>
</organism>
<dbReference type="InterPro" id="IPR000653">
    <property type="entry name" value="DegT/StrS_aminotransferase"/>
</dbReference>
<dbReference type="InterPro" id="IPR015421">
    <property type="entry name" value="PyrdxlP-dep_Trfase_major"/>
</dbReference>
<dbReference type="Gene3D" id="3.90.1150.10">
    <property type="entry name" value="Aspartate Aminotransferase, domain 1"/>
    <property type="match status" value="1"/>
</dbReference>
<dbReference type="GO" id="GO:0000271">
    <property type="term" value="P:polysaccharide biosynthetic process"/>
    <property type="evidence" value="ECO:0007669"/>
    <property type="project" value="TreeGrafter"/>
</dbReference>
<dbReference type="InterPro" id="IPR015422">
    <property type="entry name" value="PyrdxlP-dep_Trfase_small"/>
</dbReference>
<gene>
    <name evidence="1" type="ORF">METZ01_LOCUS138147</name>
</gene>
<dbReference type="Pfam" id="PF01041">
    <property type="entry name" value="DegT_DnrJ_EryC1"/>
    <property type="match status" value="1"/>
</dbReference>
<dbReference type="SUPFAM" id="SSF53383">
    <property type="entry name" value="PLP-dependent transferases"/>
    <property type="match status" value="1"/>
</dbReference>
<dbReference type="PANTHER" id="PTHR30244">
    <property type="entry name" value="TRANSAMINASE"/>
    <property type="match status" value="1"/>
</dbReference>
<dbReference type="InterPro" id="IPR015424">
    <property type="entry name" value="PyrdxlP-dep_Trfase"/>
</dbReference>
<dbReference type="GO" id="GO:0030170">
    <property type="term" value="F:pyridoxal phosphate binding"/>
    <property type="evidence" value="ECO:0007669"/>
    <property type="project" value="TreeGrafter"/>
</dbReference>
<dbReference type="GO" id="GO:0008483">
    <property type="term" value="F:transaminase activity"/>
    <property type="evidence" value="ECO:0007669"/>
    <property type="project" value="TreeGrafter"/>
</dbReference>
<sequence>MIIGVKRDEEVIVPTLTFIAPVNTIKYLGAEPIFMDADEFCNIDANKTVEFIESETEFKNNNSYNKKTGKVIRAILPVHVFGNAVDLERLQNVCAERNIAIVEDASESLGTLYSKGKLKGKHTGLIGHMGCISFNGNKILTSGGGGMIISNDQESSEKAAYLTKQAKDDPVNFIHNEIGYNLRLSNIHAALGLAQMENIKRALKIKKKINNFYKENLKLTDGLTLMNSPGYAENNNWLSVLRVEEKLYGESSASLISKLRNESIEVRPIWKLNHLQKPYLNNQTYKIDKAKELVSNSVCLPSSISLTTEQLEKIIKVING</sequence>
<evidence type="ECO:0008006" key="2">
    <source>
        <dbReference type="Google" id="ProtNLM"/>
    </source>
</evidence>
<dbReference type="AlphaFoldDB" id="A0A381Z971"/>
<dbReference type="Gene3D" id="3.40.640.10">
    <property type="entry name" value="Type I PLP-dependent aspartate aminotransferase-like (Major domain)"/>
    <property type="match status" value="1"/>
</dbReference>
<proteinExistence type="predicted"/>
<reference evidence="1" key="1">
    <citation type="submission" date="2018-05" db="EMBL/GenBank/DDBJ databases">
        <authorList>
            <person name="Lanie J.A."/>
            <person name="Ng W.-L."/>
            <person name="Kazmierczak K.M."/>
            <person name="Andrzejewski T.M."/>
            <person name="Davidsen T.M."/>
            <person name="Wayne K.J."/>
            <person name="Tettelin H."/>
            <person name="Glass J.I."/>
            <person name="Rusch D."/>
            <person name="Podicherti R."/>
            <person name="Tsui H.-C.T."/>
            <person name="Winkler M.E."/>
        </authorList>
    </citation>
    <scope>NUCLEOTIDE SEQUENCE</scope>
</reference>
<dbReference type="EMBL" id="UINC01020275">
    <property type="protein sequence ID" value="SVA85293.1"/>
    <property type="molecule type" value="Genomic_DNA"/>
</dbReference>